<dbReference type="Pfam" id="PF01060">
    <property type="entry name" value="TTR-52"/>
    <property type="match status" value="1"/>
</dbReference>
<sequence length="146" mass="16124">MFPLSVALSITLVSVSAEFPLPTLGTVQSVAVKGQLLCDGKPAKNVKLKLYDVDFADPDDLMAEGKTDTNGTFLLKGHETEVTNIDPKLNIYHNCNDERHECLRKVEIHIPSDFITQGETEPKKTFNVNVIDLKAKLPGESRDCIN</sequence>
<dbReference type="GO" id="GO:0005576">
    <property type="term" value="C:extracellular region"/>
    <property type="evidence" value="ECO:0007669"/>
    <property type="project" value="UniProtKB-SubCell"/>
</dbReference>
<keyword evidence="3" id="KW-0964">Secreted</keyword>
<comment type="similarity">
    <text evidence="2">Belongs to the nematode transthyretin-like family.</text>
</comment>
<evidence type="ECO:0000256" key="1">
    <source>
        <dbReference type="ARBA" id="ARBA00004613"/>
    </source>
</evidence>
<feature type="chain" id="PRO_5044831025" evidence="5">
    <location>
        <begin position="18"/>
        <end position="146"/>
    </location>
</feature>
<reference evidence="6 7" key="1">
    <citation type="submission" date="2024-08" db="EMBL/GenBank/DDBJ databases">
        <title>Gnathostoma spinigerum genome.</title>
        <authorList>
            <person name="Gonzalez-Bertolin B."/>
            <person name="Monzon S."/>
            <person name="Zaballos A."/>
            <person name="Jimenez P."/>
            <person name="Dekumyoy P."/>
            <person name="Varona S."/>
            <person name="Cuesta I."/>
            <person name="Sumanam S."/>
            <person name="Adisakwattana P."/>
            <person name="Gasser R.B."/>
            <person name="Hernandez-Gonzalez A."/>
            <person name="Young N.D."/>
            <person name="Perteguer M.J."/>
        </authorList>
    </citation>
    <scope>NUCLEOTIDE SEQUENCE [LARGE SCALE GENOMIC DNA]</scope>
    <source>
        <strain evidence="6">AL3</strain>
        <tissue evidence="6">Liver</tissue>
    </source>
</reference>
<dbReference type="AlphaFoldDB" id="A0ABD6EGD7"/>
<evidence type="ECO:0000313" key="6">
    <source>
        <dbReference type="EMBL" id="MFH4976399.1"/>
    </source>
</evidence>
<comment type="subcellular location">
    <subcellularLocation>
        <location evidence="1">Secreted</location>
    </subcellularLocation>
</comment>
<dbReference type="EMBL" id="JBGFUD010001521">
    <property type="protein sequence ID" value="MFH4976399.1"/>
    <property type="molecule type" value="Genomic_DNA"/>
</dbReference>
<dbReference type="PANTHER" id="PTHR21700">
    <property type="entry name" value="TRANSTHYRETIN-LIKE FAMILY PROTEIN-RELATED"/>
    <property type="match status" value="1"/>
</dbReference>
<feature type="signal peptide" evidence="5">
    <location>
        <begin position="1"/>
        <end position="17"/>
    </location>
</feature>
<dbReference type="InterPro" id="IPR001534">
    <property type="entry name" value="Transthyretin-like"/>
</dbReference>
<keyword evidence="4 5" id="KW-0732">Signal</keyword>
<dbReference type="Proteomes" id="UP001608902">
    <property type="component" value="Unassembled WGS sequence"/>
</dbReference>
<name>A0ABD6EGD7_9BILA</name>
<accession>A0ABD6EGD7</accession>
<evidence type="ECO:0000256" key="4">
    <source>
        <dbReference type="ARBA" id="ARBA00022729"/>
    </source>
</evidence>
<dbReference type="InterPro" id="IPR038479">
    <property type="entry name" value="Transthyretin-like_sf"/>
</dbReference>
<organism evidence="6 7">
    <name type="scientific">Gnathostoma spinigerum</name>
    <dbReference type="NCBI Taxonomy" id="75299"/>
    <lineage>
        <taxon>Eukaryota</taxon>
        <taxon>Metazoa</taxon>
        <taxon>Ecdysozoa</taxon>
        <taxon>Nematoda</taxon>
        <taxon>Chromadorea</taxon>
        <taxon>Rhabditida</taxon>
        <taxon>Spirurina</taxon>
        <taxon>Gnathostomatomorpha</taxon>
        <taxon>Gnathostomatoidea</taxon>
        <taxon>Gnathostomatidae</taxon>
        <taxon>Gnathostoma</taxon>
    </lineage>
</organism>
<keyword evidence="7" id="KW-1185">Reference proteome</keyword>
<gene>
    <name evidence="6" type="ORF">AB6A40_003108</name>
</gene>
<protein>
    <submittedName>
        <fullName evidence="6">Uncharacterized protein</fullName>
    </submittedName>
</protein>
<dbReference type="Gene3D" id="2.60.40.3330">
    <property type="match status" value="1"/>
</dbReference>
<comment type="caution">
    <text evidence="6">The sequence shown here is derived from an EMBL/GenBank/DDBJ whole genome shotgun (WGS) entry which is preliminary data.</text>
</comment>
<evidence type="ECO:0000256" key="5">
    <source>
        <dbReference type="SAM" id="SignalP"/>
    </source>
</evidence>
<evidence type="ECO:0000313" key="7">
    <source>
        <dbReference type="Proteomes" id="UP001608902"/>
    </source>
</evidence>
<evidence type="ECO:0000256" key="3">
    <source>
        <dbReference type="ARBA" id="ARBA00022525"/>
    </source>
</evidence>
<proteinExistence type="inferred from homology"/>
<evidence type="ECO:0000256" key="2">
    <source>
        <dbReference type="ARBA" id="ARBA00010112"/>
    </source>
</evidence>